<dbReference type="EMBL" id="BHZD01000001">
    <property type="protein sequence ID" value="GCD41800.1"/>
    <property type="molecule type" value="Genomic_DNA"/>
</dbReference>
<accession>A0A401VXJ5</accession>
<gene>
    <name evidence="2" type="ORF">GKJPGBOP_01457</name>
</gene>
<evidence type="ECO:0000313" key="2">
    <source>
        <dbReference type="EMBL" id="GCD41800.1"/>
    </source>
</evidence>
<keyword evidence="3" id="KW-1185">Reference proteome</keyword>
<name>A0A401VXJ5_STREY</name>
<dbReference type="Pfam" id="PF21806">
    <property type="entry name" value="DUF6879"/>
    <property type="match status" value="1"/>
</dbReference>
<feature type="domain" description="DUF6879" evidence="1">
    <location>
        <begin position="7"/>
        <end position="172"/>
    </location>
</feature>
<protein>
    <recommendedName>
        <fullName evidence="1">DUF6879 domain-containing protein</fullName>
    </recommendedName>
</protein>
<comment type="caution">
    <text evidence="2">The sequence shown here is derived from an EMBL/GenBank/DDBJ whole genome shotgun (WGS) entry which is preliminary data.</text>
</comment>
<evidence type="ECO:0000259" key="1">
    <source>
        <dbReference type="Pfam" id="PF21806"/>
    </source>
</evidence>
<evidence type="ECO:0000313" key="3">
    <source>
        <dbReference type="Proteomes" id="UP000286746"/>
    </source>
</evidence>
<dbReference type="RefSeq" id="WP_125052981.1">
    <property type="nucleotide sequence ID" value="NZ_BHZD01000001.1"/>
</dbReference>
<reference evidence="2 3" key="1">
    <citation type="submission" date="2018-11" db="EMBL/GenBank/DDBJ databases">
        <title>Whole genome sequence of Streptomyces paromomycinus NBRC 15454(T).</title>
        <authorList>
            <person name="Komaki H."/>
            <person name="Tamura T."/>
        </authorList>
    </citation>
    <scope>NUCLEOTIDE SEQUENCE [LARGE SCALE GENOMIC DNA]</scope>
    <source>
        <strain evidence="2 3">NBRC 15454</strain>
    </source>
</reference>
<organism evidence="2 3">
    <name type="scientific">Streptomyces paromomycinus</name>
    <name type="common">Streptomyces rimosus subsp. paromomycinus</name>
    <dbReference type="NCBI Taxonomy" id="92743"/>
    <lineage>
        <taxon>Bacteria</taxon>
        <taxon>Bacillati</taxon>
        <taxon>Actinomycetota</taxon>
        <taxon>Actinomycetes</taxon>
        <taxon>Kitasatosporales</taxon>
        <taxon>Streptomycetaceae</taxon>
        <taxon>Streptomyces</taxon>
    </lineage>
</organism>
<dbReference type="AlphaFoldDB" id="A0A401VXJ5"/>
<sequence length="174" mass="19575">MSQTVPDFTELLDGARHSAVHLEMRDVYAVEEETATVDAWRREGTVPAADSAFWRPWVELVKRTTARGVTMRRARIVSEPVSPYIRFEHAITPVNVAAGEQVRWLPRAHASGLALPGNDFWLIDERAVRFNIFAGDGRAVTPQFTEEAAVARLCTQAFTAVWERAVPHDQYTLT</sequence>
<proteinExistence type="predicted"/>
<dbReference type="Proteomes" id="UP000286746">
    <property type="component" value="Unassembled WGS sequence"/>
</dbReference>
<dbReference type="InterPro" id="IPR049244">
    <property type="entry name" value="DUF6879"/>
</dbReference>